<dbReference type="AlphaFoldDB" id="A0A1J5QHD5"/>
<name>A0A1J5QHD5_9ZZZZ</name>
<proteinExistence type="predicted"/>
<dbReference type="EMBL" id="MLJW01000754">
    <property type="protein sequence ID" value="OIQ82918.1"/>
    <property type="molecule type" value="Genomic_DNA"/>
</dbReference>
<accession>A0A1J5QHD5</accession>
<comment type="caution">
    <text evidence="1">The sequence shown here is derived from an EMBL/GenBank/DDBJ whole genome shotgun (WGS) entry which is preliminary data.</text>
</comment>
<evidence type="ECO:0000313" key="1">
    <source>
        <dbReference type="EMBL" id="OIQ82918.1"/>
    </source>
</evidence>
<sequence length="147" mass="15779">MGFAEGRLVLAERAIHFVGGHVQEAEVGFRFAFQCIPVGAHGLQQVESADDVGLNEVARTMDGAVDMRLGGEVDDGARSVFGKQPGYQGGIGYIATHEHMPHVVAQTDEIFQVTRIGQLVEVDDRLTALPQPVQDKIASDESCTACD</sequence>
<organism evidence="1">
    <name type="scientific">mine drainage metagenome</name>
    <dbReference type="NCBI Taxonomy" id="410659"/>
    <lineage>
        <taxon>unclassified sequences</taxon>
        <taxon>metagenomes</taxon>
        <taxon>ecological metagenomes</taxon>
    </lineage>
</organism>
<gene>
    <name evidence="1" type="ORF">GALL_352980</name>
</gene>
<protein>
    <submittedName>
        <fullName evidence="1">Uncharacterized protein</fullName>
    </submittedName>
</protein>
<reference evidence="1" key="1">
    <citation type="submission" date="2016-10" db="EMBL/GenBank/DDBJ databases">
        <title>Sequence of Gallionella enrichment culture.</title>
        <authorList>
            <person name="Poehlein A."/>
            <person name="Muehling M."/>
            <person name="Daniel R."/>
        </authorList>
    </citation>
    <scope>NUCLEOTIDE SEQUENCE</scope>
</reference>